<name>A0ABN7ZIQ7_9BURK</name>
<protein>
    <submittedName>
        <fullName evidence="1">Uncharacterized protein</fullName>
    </submittedName>
</protein>
<comment type="caution">
    <text evidence="1">The sequence shown here is derived from an EMBL/GenBank/DDBJ whole genome shotgun (WGS) entry which is preliminary data.</text>
</comment>
<accession>A0ABN7ZIQ7</accession>
<evidence type="ECO:0000313" key="2">
    <source>
        <dbReference type="Proteomes" id="UP000701702"/>
    </source>
</evidence>
<sequence length="65" mass="7345">MLTEGKADQFVALSLDMLRRAYENEGLMAFGRVIQDLSRMASDDKDAWAAFDSRYRQAVQPSDEG</sequence>
<proteinExistence type="predicted"/>
<gene>
    <name evidence="1" type="ORF">LMG23994_05585</name>
</gene>
<evidence type="ECO:0000313" key="1">
    <source>
        <dbReference type="EMBL" id="CAG9185033.1"/>
    </source>
</evidence>
<organism evidence="1 2">
    <name type="scientific">Cupriavidus pinatubonensis</name>
    <dbReference type="NCBI Taxonomy" id="248026"/>
    <lineage>
        <taxon>Bacteria</taxon>
        <taxon>Pseudomonadati</taxon>
        <taxon>Pseudomonadota</taxon>
        <taxon>Betaproteobacteria</taxon>
        <taxon>Burkholderiales</taxon>
        <taxon>Burkholderiaceae</taxon>
        <taxon>Cupriavidus</taxon>
    </lineage>
</organism>
<reference evidence="1 2" key="1">
    <citation type="submission" date="2021-08" db="EMBL/GenBank/DDBJ databases">
        <authorList>
            <person name="Peeters C."/>
        </authorList>
    </citation>
    <scope>NUCLEOTIDE SEQUENCE [LARGE SCALE GENOMIC DNA]</scope>
    <source>
        <strain evidence="1 2">LMG 23994</strain>
    </source>
</reference>
<dbReference type="Proteomes" id="UP000701702">
    <property type="component" value="Unassembled WGS sequence"/>
</dbReference>
<keyword evidence="2" id="KW-1185">Reference proteome</keyword>
<dbReference type="EMBL" id="CAJZAF010000040">
    <property type="protein sequence ID" value="CAG9185033.1"/>
    <property type="molecule type" value="Genomic_DNA"/>
</dbReference>